<protein>
    <submittedName>
        <fullName evidence="2">Uncharacterized protein LOC111430964</fullName>
    </submittedName>
</protein>
<proteinExistence type="predicted"/>
<reference evidence="2" key="1">
    <citation type="submission" date="2025-08" db="UniProtKB">
        <authorList>
            <consortium name="RefSeq"/>
        </authorList>
    </citation>
    <scope>IDENTIFICATION</scope>
    <source>
        <tissue evidence="2">Young leaves</tissue>
    </source>
</reference>
<dbReference type="GeneID" id="111430964"/>
<gene>
    <name evidence="2" type="primary">LOC111430964</name>
</gene>
<accession>A0A6J1E8W5</accession>
<organism evidence="1 2">
    <name type="scientific">Cucurbita moschata</name>
    <name type="common">Winter crookneck squash</name>
    <name type="synonym">Cucurbita pepo var. moschata</name>
    <dbReference type="NCBI Taxonomy" id="3662"/>
    <lineage>
        <taxon>Eukaryota</taxon>
        <taxon>Viridiplantae</taxon>
        <taxon>Streptophyta</taxon>
        <taxon>Embryophyta</taxon>
        <taxon>Tracheophyta</taxon>
        <taxon>Spermatophyta</taxon>
        <taxon>Magnoliopsida</taxon>
        <taxon>eudicotyledons</taxon>
        <taxon>Gunneridae</taxon>
        <taxon>Pentapetalae</taxon>
        <taxon>rosids</taxon>
        <taxon>fabids</taxon>
        <taxon>Cucurbitales</taxon>
        <taxon>Cucurbitaceae</taxon>
        <taxon>Cucurbiteae</taxon>
        <taxon>Cucurbita</taxon>
    </lineage>
</organism>
<dbReference type="AlphaFoldDB" id="A0A6J1E8W5"/>
<evidence type="ECO:0000313" key="1">
    <source>
        <dbReference type="Proteomes" id="UP000504609"/>
    </source>
</evidence>
<dbReference type="RefSeq" id="XP_022923198.1">
    <property type="nucleotide sequence ID" value="XM_023067430.1"/>
</dbReference>
<sequence length="142" mass="15946">METATMEPTEKAATGLNCEAMDCLSERLSLQVTRAMDEQTIVKLPRVTSAMGEQTIVKLSRVCLLGRGFRTLIKNALFSSSTVVRSHNPPSFKVQRRCWHTVQCPPPLGLSVFVGTPPDLWGWIMRFHIGWRGEQNILYKGV</sequence>
<dbReference type="KEGG" id="cmos:111430964"/>
<dbReference type="Proteomes" id="UP000504609">
    <property type="component" value="Unplaced"/>
</dbReference>
<keyword evidence="1" id="KW-1185">Reference proteome</keyword>
<evidence type="ECO:0000313" key="2">
    <source>
        <dbReference type="RefSeq" id="XP_022923198.1"/>
    </source>
</evidence>
<name>A0A6J1E8W5_CUCMO</name>